<feature type="compositionally biased region" description="Basic and acidic residues" evidence="1">
    <location>
        <begin position="1"/>
        <end position="22"/>
    </location>
</feature>
<gene>
    <name evidence="2" type="ORF">A4U43_UnF10900</name>
</gene>
<feature type="region of interest" description="Disordered" evidence="1">
    <location>
        <begin position="1"/>
        <end position="24"/>
    </location>
</feature>
<dbReference type="Proteomes" id="UP000243459">
    <property type="component" value="Unassembled WGS sequence"/>
</dbReference>
<evidence type="ECO:0000313" key="3">
    <source>
        <dbReference type="Proteomes" id="UP000243459"/>
    </source>
</evidence>
<sequence>MRENGKKDYEKPGRHRSEEKTKVPPKGYQGILEWKGSIPVRDSVVRFNNLIGYLIRDPSSINIAHNFEEQEFKGIKKIWEKLMDHYCLEDNSKSWDYVIPKMTKLIRG</sequence>
<accession>A0A1R3L5E6</accession>
<dbReference type="Gramene" id="ONK54827">
    <property type="protein sequence ID" value="ONK54827"/>
    <property type="gene ID" value="A4U43_UnF10900"/>
</dbReference>
<name>A0A1R3L5E6_ASPOF</name>
<keyword evidence="3" id="KW-1185">Reference proteome</keyword>
<reference evidence="3" key="1">
    <citation type="journal article" date="2017" name="Nat. Commun.">
        <title>The asparagus genome sheds light on the origin and evolution of a young Y chromosome.</title>
        <authorList>
            <person name="Harkess A."/>
            <person name="Zhou J."/>
            <person name="Xu C."/>
            <person name="Bowers J.E."/>
            <person name="Van der Hulst R."/>
            <person name="Ayyampalayam S."/>
            <person name="Mercati F."/>
            <person name="Riccardi P."/>
            <person name="McKain M.R."/>
            <person name="Kakrana A."/>
            <person name="Tang H."/>
            <person name="Ray J."/>
            <person name="Groenendijk J."/>
            <person name="Arikit S."/>
            <person name="Mathioni S.M."/>
            <person name="Nakano M."/>
            <person name="Shan H."/>
            <person name="Telgmann-Rauber A."/>
            <person name="Kanno A."/>
            <person name="Yue Z."/>
            <person name="Chen H."/>
            <person name="Li W."/>
            <person name="Chen Y."/>
            <person name="Xu X."/>
            <person name="Zhang Y."/>
            <person name="Luo S."/>
            <person name="Chen H."/>
            <person name="Gao J."/>
            <person name="Mao Z."/>
            <person name="Pires J.C."/>
            <person name="Luo M."/>
            <person name="Kudrna D."/>
            <person name="Wing R.A."/>
            <person name="Meyers B.C."/>
            <person name="Yi K."/>
            <person name="Kong H."/>
            <person name="Lavrijsen P."/>
            <person name="Sunseri F."/>
            <person name="Falavigna A."/>
            <person name="Ye Y."/>
            <person name="Leebens-Mack J.H."/>
            <person name="Chen G."/>
        </authorList>
    </citation>
    <scope>NUCLEOTIDE SEQUENCE [LARGE SCALE GENOMIC DNA]</scope>
    <source>
        <strain evidence="3">cv. DH0086</strain>
    </source>
</reference>
<evidence type="ECO:0000256" key="1">
    <source>
        <dbReference type="SAM" id="MobiDB-lite"/>
    </source>
</evidence>
<dbReference type="EMBL" id="KV864106">
    <property type="protein sequence ID" value="ONK54827.1"/>
    <property type="molecule type" value="Genomic_DNA"/>
</dbReference>
<proteinExistence type="predicted"/>
<organism evidence="2 3">
    <name type="scientific">Asparagus officinalis</name>
    <name type="common">Garden asparagus</name>
    <dbReference type="NCBI Taxonomy" id="4686"/>
    <lineage>
        <taxon>Eukaryota</taxon>
        <taxon>Viridiplantae</taxon>
        <taxon>Streptophyta</taxon>
        <taxon>Embryophyta</taxon>
        <taxon>Tracheophyta</taxon>
        <taxon>Spermatophyta</taxon>
        <taxon>Magnoliopsida</taxon>
        <taxon>Liliopsida</taxon>
        <taxon>Asparagales</taxon>
        <taxon>Asparagaceae</taxon>
        <taxon>Asparagoideae</taxon>
        <taxon>Asparagus</taxon>
    </lineage>
</organism>
<dbReference type="AlphaFoldDB" id="A0A1R3L5E6"/>
<evidence type="ECO:0000313" key="2">
    <source>
        <dbReference type="EMBL" id="ONK54827.1"/>
    </source>
</evidence>
<protein>
    <submittedName>
        <fullName evidence="2">Uncharacterized protein</fullName>
    </submittedName>
</protein>